<dbReference type="Pfam" id="PF11306">
    <property type="entry name" value="DUF3108"/>
    <property type="match status" value="1"/>
</dbReference>
<proteinExistence type="predicted"/>
<sequence length="303" mass="34578">MKTKRKITGTTGAARAIAAGAIAIKGMSRHALWSVLFLLLFAGVGATSAGAQCTAKNTAFLPGEKVSYELMFNWKFIWIKVGTAELTTDTANYEGKPGYRFLLKSLTSKRADFFFKMRDTLTCYVTNRLEPLYFCKAAEEGKRHTMDEAWFSYRDGKSHVKQRRTWYKPARETNHMEYTAESGCIFDMLSILGQARSWRAEDYKVGDKIHFPMATGRRVEQQTLIYRGIENVEAKDDKTYRCLVFSFVEYDKKGQENEVITFFISDDDNHLPIRLDMYLSFGSAKAFFSGVKGNRYPLTSVVK</sequence>
<dbReference type="Proteomes" id="UP000824236">
    <property type="component" value="Unassembled WGS sequence"/>
</dbReference>
<dbReference type="InterPro" id="IPR021457">
    <property type="entry name" value="DUF3108"/>
</dbReference>
<dbReference type="AlphaFoldDB" id="A0A9E2KEQ5"/>
<name>A0A9E2KEQ5_9BACE</name>
<organism evidence="1 2">
    <name type="scientific">Candidatus Bacteroides intestinipullorum</name>
    <dbReference type="NCBI Taxonomy" id="2838471"/>
    <lineage>
        <taxon>Bacteria</taxon>
        <taxon>Pseudomonadati</taxon>
        <taxon>Bacteroidota</taxon>
        <taxon>Bacteroidia</taxon>
        <taxon>Bacteroidales</taxon>
        <taxon>Bacteroidaceae</taxon>
        <taxon>Bacteroides</taxon>
    </lineage>
</organism>
<comment type="caution">
    <text evidence="1">The sequence shown here is derived from an EMBL/GenBank/DDBJ whole genome shotgun (WGS) entry which is preliminary data.</text>
</comment>
<evidence type="ECO:0000313" key="1">
    <source>
        <dbReference type="EMBL" id="MBU3813147.1"/>
    </source>
</evidence>
<accession>A0A9E2KEQ5</accession>
<evidence type="ECO:0000313" key="2">
    <source>
        <dbReference type="Proteomes" id="UP000824236"/>
    </source>
</evidence>
<protein>
    <submittedName>
        <fullName evidence="1">DUF3108 domain-containing protein</fullName>
    </submittedName>
</protein>
<reference evidence="1" key="2">
    <citation type="submission" date="2021-04" db="EMBL/GenBank/DDBJ databases">
        <authorList>
            <person name="Gilroy R."/>
        </authorList>
    </citation>
    <scope>NUCLEOTIDE SEQUENCE</scope>
    <source>
        <strain evidence="1">B3-3758</strain>
    </source>
</reference>
<dbReference type="EMBL" id="JAHLFO010000014">
    <property type="protein sequence ID" value="MBU3813147.1"/>
    <property type="molecule type" value="Genomic_DNA"/>
</dbReference>
<reference evidence="1" key="1">
    <citation type="journal article" date="2021" name="PeerJ">
        <title>Extensive microbial diversity within the chicken gut microbiome revealed by metagenomics and culture.</title>
        <authorList>
            <person name="Gilroy R."/>
            <person name="Ravi A."/>
            <person name="Getino M."/>
            <person name="Pursley I."/>
            <person name="Horton D.L."/>
            <person name="Alikhan N.F."/>
            <person name="Baker D."/>
            <person name="Gharbi K."/>
            <person name="Hall N."/>
            <person name="Watson M."/>
            <person name="Adriaenssens E.M."/>
            <person name="Foster-Nyarko E."/>
            <person name="Jarju S."/>
            <person name="Secka A."/>
            <person name="Antonio M."/>
            <person name="Oren A."/>
            <person name="Chaudhuri R.R."/>
            <person name="La Ragione R."/>
            <person name="Hildebrand F."/>
            <person name="Pallen M.J."/>
        </authorList>
    </citation>
    <scope>NUCLEOTIDE SEQUENCE</scope>
    <source>
        <strain evidence="1">B3-3758</strain>
    </source>
</reference>
<gene>
    <name evidence="1" type="ORF">H9791_01370</name>
</gene>